<sequence>LFPNTSTHLGKKRGLICFFLNKKRKKSRVIFFTSHCHSLCYLSLICPKTVQILDGQLYDVGLKVSECVAELNDMLSGPIGDCDSQCAFPLFSLFCDAKCN</sequence>
<reference evidence="1" key="1">
    <citation type="submission" date="2015-04" db="EMBL/GenBank/DDBJ databases">
        <title>The genome sequence of the plant pathogenic Rhizarian Plasmodiophora brassicae reveals insights in its biotrophic life cycle and the origin of chitin synthesis.</title>
        <authorList>
            <person name="Schwelm A."/>
            <person name="Fogelqvist J."/>
            <person name="Knaust A."/>
            <person name="Julke S."/>
            <person name="Lilja T."/>
            <person name="Dhandapani V."/>
            <person name="Bonilla-Rosso G."/>
            <person name="Karlsson M."/>
            <person name="Shevchenko A."/>
            <person name="Choi S.R."/>
            <person name="Kim H.G."/>
            <person name="Park J.Y."/>
            <person name="Lim Y.P."/>
            <person name="Ludwig-Muller J."/>
            <person name="Dixelius C."/>
        </authorList>
    </citation>
    <scope>NUCLEOTIDE SEQUENCE</scope>
    <source>
        <tissue evidence="1">Potato root galls</tissue>
    </source>
</reference>
<dbReference type="EMBL" id="HACM01012122">
    <property type="protein sequence ID" value="CRZ12564.1"/>
    <property type="molecule type" value="Transcribed_RNA"/>
</dbReference>
<name>A0A0H5RUY8_9EUKA</name>
<accession>A0A0H5RUY8</accession>
<feature type="non-terminal residue" evidence="1">
    <location>
        <position position="1"/>
    </location>
</feature>
<evidence type="ECO:0000313" key="1">
    <source>
        <dbReference type="EMBL" id="CRZ12564.1"/>
    </source>
</evidence>
<proteinExistence type="predicted"/>
<organism evidence="1">
    <name type="scientific">Spongospora subterranea</name>
    <dbReference type="NCBI Taxonomy" id="70186"/>
    <lineage>
        <taxon>Eukaryota</taxon>
        <taxon>Sar</taxon>
        <taxon>Rhizaria</taxon>
        <taxon>Endomyxa</taxon>
        <taxon>Phytomyxea</taxon>
        <taxon>Plasmodiophorida</taxon>
        <taxon>Plasmodiophoridae</taxon>
        <taxon>Spongospora</taxon>
    </lineage>
</organism>
<protein>
    <submittedName>
        <fullName evidence="1">Uncharacterized protein</fullName>
    </submittedName>
</protein>
<dbReference type="AlphaFoldDB" id="A0A0H5RUY8"/>